<dbReference type="PANTHER" id="PTHR21599">
    <property type="entry name" value="GLYCERATE KINASE"/>
    <property type="match status" value="1"/>
</dbReference>
<evidence type="ECO:0000313" key="6">
    <source>
        <dbReference type="Proteomes" id="UP001163821"/>
    </source>
</evidence>
<comment type="caution">
    <text evidence="5">The sequence shown here is derived from an EMBL/GenBank/DDBJ whole genome shotgun (WGS) entry which is preliminary data.</text>
</comment>
<dbReference type="RefSeq" id="WP_282590657.1">
    <property type="nucleotide sequence ID" value="NZ_JAPAAF010000004.1"/>
</dbReference>
<dbReference type="Proteomes" id="UP001163821">
    <property type="component" value="Unassembled WGS sequence"/>
</dbReference>
<evidence type="ECO:0000256" key="4">
    <source>
        <dbReference type="PIRNR" id="PIRNR006078"/>
    </source>
</evidence>
<dbReference type="NCBIfam" id="TIGR00045">
    <property type="entry name" value="glycerate kinase"/>
    <property type="match status" value="1"/>
</dbReference>
<gene>
    <name evidence="5" type="ORF">N2K84_04870</name>
</gene>
<reference evidence="5" key="1">
    <citation type="submission" date="2022-10" db="EMBL/GenBank/DDBJ databases">
        <title>Gaoshiqiia sediminis gen. nov., sp. nov., isolated from coastal sediment.</title>
        <authorList>
            <person name="Yu W.X."/>
            <person name="Mu D.S."/>
            <person name="Du J.Z."/>
            <person name="Liang Y.Q."/>
        </authorList>
    </citation>
    <scope>NUCLEOTIDE SEQUENCE</scope>
    <source>
        <strain evidence="5">A06</strain>
    </source>
</reference>
<accession>A0AA41YBZ6</accession>
<evidence type="ECO:0000256" key="3">
    <source>
        <dbReference type="ARBA" id="ARBA00022777"/>
    </source>
</evidence>
<name>A0AA41YBZ6_9BACT</name>
<dbReference type="InterPro" id="IPR036129">
    <property type="entry name" value="Glycerate_kinase_sf"/>
</dbReference>
<organism evidence="5 6">
    <name type="scientific">Gaoshiqia sediminis</name>
    <dbReference type="NCBI Taxonomy" id="2986998"/>
    <lineage>
        <taxon>Bacteria</taxon>
        <taxon>Pseudomonadati</taxon>
        <taxon>Bacteroidota</taxon>
        <taxon>Bacteroidia</taxon>
        <taxon>Marinilabiliales</taxon>
        <taxon>Prolixibacteraceae</taxon>
        <taxon>Gaoshiqia</taxon>
    </lineage>
</organism>
<proteinExistence type="inferred from homology"/>
<dbReference type="InterPro" id="IPR018193">
    <property type="entry name" value="Glyc_kinase_flavodox-like_fold"/>
</dbReference>
<dbReference type="InterPro" id="IPR004381">
    <property type="entry name" value="Glycerate_kinase"/>
</dbReference>
<evidence type="ECO:0000256" key="2">
    <source>
        <dbReference type="ARBA" id="ARBA00022679"/>
    </source>
</evidence>
<evidence type="ECO:0000256" key="1">
    <source>
        <dbReference type="ARBA" id="ARBA00006284"/>
    </source>
</evidence>
<evidence type="ECO:0000313" key="5">
    <source>
        <dbReference type="EMBL" id="MCW0482052.1"/>
    </source>
</evidence>
<dbReference type="GO" id="GO:0031388">
    <property type="term" value="P:organic acid phosphorylation"/>
    <property type="evidence" value="ECO:0007669"/>
    <property type="project" value="UniProtKB-UniRule"/>
</dbReference>
<dbReference type="SUPFAM" id="SSF110738">
    <property type="entry name" value="Glycerate kinase I"/>
    <property type="match status" value="1"/>
</dbReference>
<dbReference type="PIRSF" id="PIRSF006078">
    <property type="entry name" value="GlxK"/>
    <property type="match status" value="1"/>
</dbReference>
<dbReference type="EMBL" id="JAPAAF010000004">
    <property type="protein sequence ID" value="MCW0482052.1"/>
    <property type="molecule type" value="Genomic_DNA"/>
</dbReference>
<dbReference type="AlphaFoldDB" id="A0AA41YBZ6"/>
<keyword evidence="2 4" id="KW-0808">Transferase</keyword>
<protein>
    <submittedName>
        <fullName evidence="5">Glycerate kinase</fullName>
    </submittedName>
</protein>
<dbReference type="Gene3D" id="3.90.1510.10">
    <property type="entry name" value="Glycerate kinase, domain 2"/>
    <property type="match status" value="1"/>
</dbReference>
<dbReference type="InterPro" id="IPR018197">
    <property type="entry name" value="Glycerate_kinase_RE-like"/>
</dbReference>
<dbReference type="GO" id="GO:0008887">
    <property type="term" value="F:glycerate kinase activity"/>
    <property type="evidence" value="ECO:0007669"/>
    <property type="project" value="UniProtKB-UniRule"/>
</dbReference>
<sequence>MFPGPTSKYRVIAAPNSMKGSLDAFLFAEIIGKAFRSVSDRFEVIELPVADGGDFTAEVLIRALQLSRVTSPVHDPLGRMIEAEYGFGNQLAVVEMANASGLKLLSLSELTPLDTSSIGTGELIRDAVERGANTILLGVGGSATIDGGMGLLEGLGVSFYDEHGERIRASGANAGKIHSWDEVALSRYDEISVKIICDVDNPLLGASGAVAVFGPQKGATGSMMPVLEKNLEHLANVIFQKKGLDLKQVPGMGAAGGINLALCGFLKAELVPGAEFILDVLNFDNQLPGADLVITGEGRIDAQTANNKAPFAVARRARQRGIPVVAIGGEITPEGAALFDETYSLVSHHVDRQTALQQTERLVYDRARQAAVDFFERCQSNP</sequence>
<keyword evidence="3 4" id="KW-0418">Kinase</keyword>
<keyword evidence="6" id="KW-1185">Reference proteome</keyword>
<dbReference type="Gene3D" id="3.40.50.10350">
    <property type="entry name" value="Glycerate kinase, domain 1"/>
    <property type="match status" value="1"/>
</dbReference>
<dbReference type="PANTHER" id="PTHR21599:SF0">
    <property type="entry name" value="GLYCERATE KINASE"/>
    <property type="match status" value="1"/>
</dbReference>
<comment type="similarity">
    <text evidence="1 4">Belongs to the glycerate kinase type-1 family.</text>
</comment>
<dbReference type="Pfam" id="PF02595">
    <property type="entry name" value="Gly_kinase"/>
    <property type="match status" value="1"/>
</dbReference>